<feature type="region of interest" description="Disordered" evidence="2">
    <location>
        <begin position="126"/>
        <end position="152"/>
    </location>
</feature>
<accession>A0AAV5A5S6</accession>
<feature type="coiled-coil region" evidence="1">
    <location>
        <begin position="155"/>
        <end position="189"/>
    </location>
</feature>
<proteinExistence type="predicted"/>
<evidence type="ECO:0000313" key="3">
    <source>
        <dbReference type="EMBL" id="GJJ09007.1"/>
    </source>
</evidence>
<keyword evidence="1" id="KW-0175">Coiled coil</keyword>
<keyword evidence="4" id="KW-1185">Reference proteome</keyword>
<evidence type="ECO:0000313" key="4">
    <source>
        <dbReference type="Proteomes" id="UP001050691"/>
    </source>
</evidence>
<dbReference type="EMBL" id="BPWL01000003">
    <property type="protein sequence ID" value="GJJ09007.1"/>
    <property type="molecule type" value="Genomic_DNA"/>
</dbReference>
<protein>
    <submittedName>
        <fullName evidence="3">Uncharacterized protein</fullName>
    </submittedName>
</protein>
<dbReference type="Proteomes" id="UP001050691">
    <property type="component" value="Unassembled WGS sequence"/>
</dbReference>
<organism evidence="3 4">
    <name type="scientific">Clathrus columnatus</name>
    <dbReference type="NCBI Taxonomy" id="1419009"/>
    <lineage>
        <taxon>Eukaryota</taxon>
        <taxon>Fungi</taxon>
        <taxon>Dikarya</taxon>
        <taxon>Basidiomycota</taxon>
        <taxon>Agaricomycotina</taxon>
        <taxon>Agaricomycetes</taxon>
        <taxon>Phallomycetidae</taxon>
        <taxon>Phallales</taxon>
        <taxon>Clathraceae</taxon>
        <taxon>Clathrus</taxon>
    </lineage>
</organism>
<reference evidence="3" key="1">
    <citation type="submission" date="2021-10" db="EMBL/GenBank/DDBJ databases">
        <title>De novo Genome Assembly of Clathrus columnatus (Basidiomycota, Fungi) Using Illumina and Nanopore Sequence Data.</title>
        <authorList>
            <person name="Ogiso-Tanaka E."/>
            <person name="Itagaki H."/>
            <person name="Hosoya T."/>
            <person name="Hosaka K."/>
        </authorList>
    </citation>
    <scope>NUCLEOTIDE SEQUENCE</scope>
    <source>
        <strain evidence="3">MO-923</strain>
    </source>
</reference>
<evidence type="ECO:0000256" key="1">
    <source>
        <dbReference type="SAM" id="Coils"/>
    </source>
</evidence>
<sequence length="192" mass="21624">MSNLKVMRGAQQLKLSSRDKKLLEQKSIEVRVNYCERSLSAVIGVDPQHTVREVREMAKMVLVEKMKDSYGLELTIDDEATDIHPKPRSESQQWRELPKDTTFVFWPAGAISKDVPLQIKLSLQNKEMSDKDPAQPTSPSVGSFSSPNEDTTASINSLVAEIRSLQISNKNLSDTVTRQQLELEALRKELGK</sequence>
<dbReference type="AlphaFoldDB" id="A0AAV5A5S6"/>
<comment type="caution">
    <text evidence="3">The sequence shown here is derived from an EMBL/GenBank/DDBJ whole genome shotgun (WGS) entry which is preliminary data.</text>
</comment>
<evidence type="ECO:0000256" key="2">
    <source>
        <dbReference type="SAM" id="MobiDB-lite"/>
    </source>
</evidence>
<name>A0AAV5A5S6_9AGAM</name>
<feature type="compositionally biased region" description="Polar residues" evidence="2">
    <location>
        <begin position="135"/>
        <end position="152"/>
    </location>
</feature>
<gene>
    <name evidence="3" type="ORF">Clacol_003228</name>
</gene>